<name>A0ACD3AAI5_9AGAR</name>
<accession>A0ACD3AAI5</accession>
<gene>
    <name evidence="1" type="ORF">BDN72DRAFT_776839</name>
</gene>
<reference evidence="1 2" key="1">
    <citation type="journal article" date="2019" name="Nat. Ecol. Evol.">
        <title>Megaphylogeny resolves global patterns of mushroom evolution.</title>
        <authorList>
            <person name="Varga T."/>
            <person name="Krizsan K."/>
            <person name="Foldi C."/>
            <person name="Dima B."/>
            <person name="Sanchez-Garcia M."/>
            <person name="Sanchez-Ramirez S."/>
            <person name="Szollosi G.J."/>
            <person name="Szarkandi J.G."/>
            <person name="Papp V."/>
            <person name="Albert L."/>
            <person name="Andreopoulos W."/>
            <person name="Angelini C."/>
            <person name="Antonin V."/>
            <person name="Barry K.W."/>
            <person name="Bougher N.L."/>
            <person name="Buchanan P."/>
            <person name="Buyck B."/>
            <person name="Bense V."/>
            <person name="Catcheside P."/>
            <person name="Chovatia M."/>
            <person name="Cooper J."/>
            <person name="Damon W."/>
            <person name="Desjardin D."/>
            <person name="Finy P."/>
            <person name="Geml J."/>
            <person name="Haridas S."/>
            <person name="Hughes K."/>
            <person name="Justo A."/>
            <person name="Karasinski D."/>
            <person name="Kautmanova I."/>
            <person name="Kiss B."/>
            <person name="Kocsube S."/>
            <person name="Kotiranta H."/>
            <person name="LaButti K.M."/>
            <person name="Lechner B.E."/>
            <person name="Liimatainen K."/>
            <person name="Lipzen A."/>
            <person name="Lukacs Z."/>
            <person name="Mihaltcheva S."/>
            <person name="Morgado L.N."/>
            <person name="Niskanen T."/>
            <person name="Noordeloos M.E."/>
            <person name="Ohm R.A."/>
            <person name="Ortiz-Santana B."/>
            <person name="Ovrebo C."/>
            <person name="Racz N."/>
            <person name="Riley R."/>
            <person name="Savchenko A."/>
            <person name="Shiryaev A."/>
            <person name="Soop K."/>
            <person name="Spirin V."/>
            <person name="Szebenyi C."/>
            <person name="Tomsovsky M."/>
            <person name="Tulloss R.E."/>
            <person name="Uehling J."/>
            <person name="Grigoriev I.V."/>
            <person name="Vagvolgyi C."/>
            <person name="Papp T."/>
            <person name="Martin F.M."/>
            <person name="Miettinen O."/>
            <person name="Hibbett D.S."/>
            <person name="Nagy L.G."/>
        </authorList>
    </citation>
    <scope>NUCLEOTIDE SEQUENCE [LARGE SCALE GENOMIC DNA]</scope>
    <source>
        <strain evidence="1 2">NL-1719</strain>
    </source>
</reference>
<dbReference type="Proteomes" id="UP000308600">
    <property type="component" value="Unassembled WGS sequence"/>
</dbReference>
<proteinExistence type="predicted"/>
<sequence length="436" mass="48410">MFLWIGSYKRLVGLYTFVPLTAFLFFLLLAWLPTYAYPNKTLPTYPYSVALPFPLPELLTSVAAWSLAHHLREPLYSLGLFISLPFSSEALSSVFPVIFSTTIHAIVSITLRLLILIVLMIPHYLVFGHPTWEDPSFDRVWWVALGWAAAESIVAIKQGYEAIGLYRDVMIPLPSKDLEDLEGSVRELSQRPKAYGATESWVRAVSSARREESSPVNIAGASATSPPPPPFHHSRLAPLDIGATATERDSLLLPSRLVGGRPGAPAGADLDLRSENAIEVLVDRDLEQLNLIKAREELEDVYGIPFIRIPVFISCLQRVNTFLMSLGIFLLLSSAYIRSTIAYTNDPRPAIPSSLLNTLDNPHSTLIITTPHGELIRSNTYLFITLPTLFIIHIIFEIMHTPLVLPKLMVHTAVYIGLLVSLGVFFVGLGMWEALA</sequence>
<evidence type="ECO:0000313" key="2">
    <source>
        <dbReference type="Proteomes" id="UP000308600"/>
    </source>
</evidence>
<dbReference type="EMBL" id="ML208567">
    <property type="protein sequence ID" value="TFK62670.1"/>
    <property type="molecule type" value="Genomic_DNA"/>
</dbReference>
<organism evidence="1 2">
    <name type="scientific">Pluteus cervinus</name>
    <dbReference type="NCBI Taxonomy" id="181527"/>
    <lineage>
        <taxon>Eukaryota</taxon>
        <taxon>Fungi</taxon>
        <taxon>Dikarya</taxon>
        <taxon>Basidiomycota</taxon>
        <taxon>Agaricomycotina</taxon>
        <taxon>Agaricomycetes</taxon>
        <taxon>Agaricomycetidae</taxon>
        <taxon>Agaricales</taxon>
        <taxon>Pluteineae</taxon>
        <taxon>Pluteaceae</taxon>
        <taxon>Pluteus</taxon>
    </lineage>
</organism>
<evidence type="ECO:0000313" key="1">
    <source>
        <dbReference type="EMBL" id="TFK62670.1"/>
    </source>
</evidence>
<keyword evidence="2" id="KW-1185">Reference proteome</keyword>
<protein>
    <submittedName>
        <fullName evidence="1">Uncharacterized protein</fullName>
    </submittedName>
</protein>